<dbReference type="InterPro" id="IPR003599">
    <property type="entry name" value="Ig_sub"/>
</dbReference>
<dbReference type="AlphaFoldDB" id="A0A7R9CUG5"/>
<dbReference type="InterPro" id="IPR003598">
    <property type="entry name" value="Ig_sub2"/>
</dbReference>
<reference evidence="8" key="1">
    <citation type="submission" date="2020-11" db="EMBL/GenBank/DDBJ databases">
        <authorList>
            <person name="Tran Van P."/>
        </authorList>
    </citation>
    <scope>NUCLEOTIDE SEQUENCE</scope>
</reference>
<evidence type="ECO:0000256" key="4">
    <source>
        <dbReference type="ARBA" id="ARBA00023319"/>
    </source>
</evidence>
<dbReference type="Pfam" id="PF07679">
    <property type="entry name" value="I-set"/>
    <property type="match status" value="1"/>
</dbReference>
<dbReference type="InterPro" id="IPR007110">
    <property type="entry name" value="Ig-like_dom"/>
</dbReference>
<keyword evidence="2" id="KW-0677">Repeat</keyword>
<dbReference type="InterPro" id="IPR003961">
    <property type="entry name" value="FN3_dom"/>
</dbReference>
<dbReference type="Gene3D" id="2.60.40.10">
    <property type="entry name" value="Immunoglobulins"/>
    <property type="match status" value="4"/>
</dbReference>
<feature type="domain" description="Ig-like" evidence="6">
    <location>
        <begin position="477"/>
        <end position="567"/>
    </location>
</feature>
<feature type="domain" description="Ig-like" evidence="6">
    <location>
        <begin position="384"/>
        <end position="470"/>
    </location>
</feature>
<protein>
    <submittedName>
        <fullName evidence="8">Uncharacterized protein</fullName>
    </submittedName>
</protein>
<dbReference type="PROSITE" id="PS50853">
    <property type="entry name" value="FN3"/>
    <property type="match status" value="1"/>
</dbReference>
<dbReference type="SMART" id="SM00409">
    <property type="entry name" value="IG"/>
    <property type="match status" value="3"/>
</dbReference>
<accession>A0A7R9CUG5</accession>
<dbReference type="PANTHER" id="PTHR12231:SF259">
    <property type="entry name" value="FACTOR OF INTERPULSE INTERVAL-RELATED"/>
    <property type="match status" value="1"/>
</dbReference>
<dbReference type="PROSITE" id="PS50835">
    <property type="entry name" value="IG_LIKE"/>
    <property type="match status" value="3"/>
</dbReference>
<dbReference type="InterPro" id="IPR013783">
    <property type="entry name" value="Ig-like_fold"/>
</dbReference>
<organism evidence="8">
    <name type="scientific">Timema poppense</name>
    <name type="common">Walking stick</name>
    <dbReference type="NCBI Taxonomy" id="170557"/>
    <lineage>
        <taxon>Eukaryota</taxon>
        <taxon>Metazoa</taxon>
        <taxon>Ecdysozoa</taxon>
        <taxon>Arthropoda</taxon>
        <taxon>Hexapoda</taxon>
        <taxon>Insecta</taxon>
        <taxon>Pterygota</taxon>
        <taxon>Neoptera</taxon>
        <taxon>Polyneoptera</taxon>
        <taxon>Phasmatodea</taxon>
        <taxon>Timematodea</taxon>
        <taxon>Timematoidea</taxon>
        <taxon>Timematidae</taxon>
        <taxon>Timema</taxon>
    </lineage>
</organism>
<sequence>MTHFGVRTVQSVTLTIYWTADNGEIGDRIQDPLREHVPLNSSLKYPHPLQIVLVKFPGIDQRLFSSTYLEVFIDPFGLSTVLKYVCTIYSIKRPHISSLPSVARSHRCAPVDFPESAQSHSPLELQNEYESDFCIHTADSVILSVKGTMSASISKSFMRPEFLTIILIEESGTRLGTHSYSSRGRNYLMLTRRIGKVVLEEVNPVLRGGRVENHLGKTTPSSPDRDSNLDLPVLSSRAQHDKREKPPLVHPTEIRTSISPSSAVELNTTNALANYANEAGGVLAARDAIVLQPSAPVAVKNVNDSLLVTCSSKGNLMMWLKRGGTEVSAKKGRVHVESKTKDGNNSIYLMFESINKKDEGNYTCKANVDGKEVSASFNLVVIKPISFMDTSVVQSANENENVTVKCEAQGDPEPKIVWSVKGKPPTGPKYKLMGDGLLVVNVTLEDMGEYMCKAFQITSFTSNYQEQNITLKIRHKPIMLDNTSSPITSYGFVTGVVNLTCSVQADPSANFTWTKDSKPLSDNLGNITVFHDTNLSTLQVVVHNNSLFGNYSCKARNKLGAAKRTIQLLEGTKPDPPTSVTVRSVSAESVELEIKGPLGGDPETLGYKVQYRPKHGDMGWVTNQLSGESPYTILHLIPDMDYILQVATRNAAGYSDYVPEKSFKTTKLQADSVTDKNGVNIKEPCITAFITIFTVLSSL</sequence>
<dbReference type="GO" id="GO:0043005">
    <property type="term" value="C:neuron projection"/>
    <property type="evidence" value="ECO:0007669"/>
    <property type="project" value="TreeGrafter"/>
</dbReference>
<feature type="domain" description="Fibronectin type-III" evidence="7">
    <location>
        <begin position="576"/>
        <end position="668"/>
    </location>
</feature>
<proteinExistence type="predicted"/>
<dbReference type="InterPro" id="IPR036116">
    <property type="entry name" value="FN3_sf"/>
</dbReference>
<name>A0A7R9CUG5_TIMPO</name>
<evidence type="ECO:0000256" key="2">
    <source>
        <dbReference type="ARBA" id="ARBA00022737"/>
    </source>
</evidence>
<dbReference type="PANTHER" id="PTHR12231">
    <property type="entry name" value="CTX-RELATED TYPE I TRANSMEMBRANE PROTEIN"/>
    <property type="match status" value="1"/>
</dbReference>
<evidence type="ECO:0000256" key="5">
    <source>
        <dbReference type="SAM" id="MobiDB-lite"/>
    </source>
</evidence>
<evidence type="ECO:0000256" key="3">
    <source>
        <dbReference type="ARBA" id="ARBA00023157"/>
    </source>
</evidence>
<dbReference type="Pfam" id="PF13927">
    <property type="entry name" value="Ig_3"/>
    <property type="match status" value="2"/>
</dbReference>
<dbReference type="InterPro" id="IPR051170">
    <property type="entry name" value="Neural/epithelial_adhesion"/>
</dbReference>
<dbReference type="SUPFAM" id="SSF48726">
    <property type="entry name" value="Immunoglobulin"/>
    <property type="match status" value="3"/>
</dbReference>
<keyword evidence="1" id="KW-0732">Signal</keyword>
<keyword evidence="3" id="KW-1015">Disulfide bond</keyword>
<dbReference type="InterPro" id="IPR036179">
    <property type="entry name" value="Ig-like_dom_sf"/>
</dbReference>
<evidence type="ECO:0000259" key="7">
    <source>
        <dbReference type="PROSITE" id="PS50853"/>
    </source>
</evidence>
<gene>
    <name evidence="8" type="ORF">TPSB3V08_LOCUS3222</name>
</gene>
<dbReference type="CDD" id="cd00096">
    <property type="entry name" value="Ig"/>
    <property type="match status" value="1"/>
</dbReference>
<dbReference type="Pfam" id="PF00041">
    <property type="entry name" value="fn3"/>
    <property type="match status" value="1"/>
</dbReference>
<dbReference type="CDD" id="cd00063">
    <property type="entry name" value="FN3"/>
    <property type="match status" value="1"/>
</dbReference>
<dbReference type="GO" id="GO:0030154">
    <property type="term" value="P:cell differentiation"/>
    <property type="evidence" value="ECO:0007669"/>
    <property type="project" value="UniProtKB-ARBA"/>
</dbReference>
<dbReference type="SMART" id="SM00060">
    <property type="entry name" value="FN3"/>
    <property type="match status" value="1"/>
</dbReference>
<dbReference type="SMART" id="SM00408">
    <property type="entry name" value="IGc2"/>
    <property type="match status" value="3"/>
</dbReference>
<keyword evidence="4" id="KW-0393">Immunoglobulin domain</keyword>
<feature type="compositionally biased region" description="Basic and acidic residues" evidence="5">
    <location>
        <begin position="238"/>
        <end position="247"/>
    </location>
</feature>
<dbReference type="EMBL" id="OD001388">
    <property type="protein sequence ID" value="CAD7401711.1"/>
    <property type="molecule type" value="Genomic_DNA"/>
</dbReference>
<feature type="domain" description="Ig-like" evidence="6">
    <location>
        <begin position="293"/>
        <end position="374"/>
    </location>
</feature>
<dbReference type="GO" id="GO:0009653">
    <property type="term" value="P:anatomical structure morphogenesis"/>
    <property type="evidence" value="ECO:0007669"/>
    <property type="project" value="UniProtKB-ARBA"/>
</dbReference>
<evidence type="ECO:0000259" key="6">
    <source>
        <dbReference type="PROSITE" id="PS50835"/>
    </source>
</evidence>
<evidence type="ECO:0000313" key="8">
    <source>
        <dbReference type="EMBL" id="CAD7401711.1"/>
    </source>
</evidence>
<feature type="region of interest" description="Disordered" evidence="5">
    <location>
        <begin position="210"/>
        <end position="249"/>
    </location>
</feature>
<dbReference type="InterPro" id="IPR013098">
    <property type="entry name" value="Ig_I-set"/>
</dbReference>
<dbReference type="SUPFAM" id="SSF49265">
    <property type="entry name" value="Fibronectin type III"/>
    <property type="match status" value="1"/>
</dbReference>
<evidence type="ECO:0000256" key="1">
    <source>
        <dbReference type="ARBA" id="ARBA00022729"/>
    </source>
</evidence>